<keyword evidence="1" id="KW-0472">Membrane</keyword>
<organism evidence="2 3">
    <name type="scientific">Rhodocollybia butyracea</name>
    <dbReference type="NCBI Taxonomy" id="206335"/>
    <lineage>
        <taxon>Eukaryota</taxon>
        <taxon>Fungi</taxon>
        <taxon>Dikarya</taxon>
        <taxon>Basidiomycota</taxon>
        <taxon>Agaricomycotina</taxon>
        <taxon>Agaricomycetes</taxon>
        <taxon>Agaricomycetidae</taxon>
        <taxon>Agaricales</taxon>
        <taxon>Marasmiineae</taxon>
        <taxon>Omphalotaceae</taxon>
        <taxon>Rhodocollybia</taxon>
    </lineage>
</organism>
<sequence length="178" mass="19935">MSLPCSIFERIYFFLVSFAFMVITCTAPAIYKPFPIKTQTPYLVLEAILVAIHFTTLIYVSLSLRSNPQYSYVYLILLTTAELLYLATALVPTGSVDSAIVPSNETIVSLLALLAPHAMFMSFVIPLLVIVALRVCTYPLSDGNRKFGELGHHFLLLHFRVSCLSTQRYPSKSAWLSF</sequence>
<comment type="caution">
    <text evidence="2">The sequence shown here is derived from an EMBL/GenBank/DDBJ whole genome shotgun (WGS) entry which is preliminary data.</text>
</comment>
<feature type="transmembrane region" description="Helical" evidence="1">
    <location>
        <begin position="72"/>
        <end position="91"/>
    </location>
</feature>
<reference evidence="2" key="1">
    <citation type="submission" date="2020-11" db="EMBL/GenBank/DDBJ databases">
        <authorList>
            <consortium name="DOE Joint Genome Institute"/>
            <person name="Ahrendt S."/>
            <person name="Riley R."/>
            <person name="Andreopoulos W."/>
            <person name="Labutti K."/>
            <person name="Pangilinan J."/>
            <person name="Ruiz-Duenas F.J."/>
            <person name="Barrasa J.M."/>
            <person name="Sanchez-Garcia M."/>
            <person name="Camarero S."/>
            <person name="Miyauchi S."/>
            <person name="Serrano A."/>
            <person name="Linde D."/>
            <person name="Babiker R."/>
            <person name="Drula E."/>
            <person name="Ayuso-Fernandez I."/>
            <person name="Pacheco R."/>
            <person name="Padilla G."/>
            <person name="Ferreira P."/>
            <person name="Barriuso J."/>
            <person name="Kellner H."/>
            <person name="Castanera R."/>
            <person name="Alfaro M."/>
            <person name="Ramirez L."/>
            <person name="Pisabarro A.G."/>
            <person name="Kuo A."/>
            <person name="Tritt A."/>
            <person name="Lipzen A."/>
            <person name="He G."/>
            <person name="Yan M."/>
            <person name="Ng V."/>
            <person name="Cullen D."/>
            <person name="Martin F."/>
            <person name="Rosso M.-N."/>
            <person name="Henrissat B."/>
            <person name="Hibbett D."/>
            <person name="Martinez A.T."/>
            <person name="Grigoriev I.V."/>
        </authorList>
    </citation>
    <scope>NUCLEOTIDE SEQUENCE</scope>
    <source>
        <strain evidence="2">AH 40177</strain>
    </source>
</reference>
<evidence type="ECO:0000256" key="1">
    <source>
        <dbReference type="SAM" id="Phobius"/>
    </source>
</evidence>
<gene>
    <name evidence="2" type="ORF">BDP27DRAFT_1312149</name>
</gene>
<dbReference type="AlphaFoldDB" id="A0A9P5UEI5"/>
<name>A0A9P5UEI5_9AGAR</name>
<feature type="transmembrane region" description="Helical" evidence="1">
    <location>
        <begin position="111"/>
        <end position="136"/>
    </location>
</feature>
<keyword evidence="3" id="KW-1185">Reference proteome</keyword>
<evidence type="ECO:0000313" key="3">
    <source>
        <dbReference type="Proteomes" id="UP000772434"/>
    </source>
</evidence>
<feature type="transmembrane region" description="Helical" evidence="1">
    <location>
        <begin position="12"/>
        <end position="31"/>
    </location>
</feature>
<accession>A0A9P5UEI5</accession>
<feature type="transmembrane region" description="Helical" evidence="1">
    <location>
        <begin position="43"/>
        <end position="60"/>
    </location>
</feature>
<dbReference type="EMBL" id="JADNRY010000004">
    <property type="protein sequence ID" value="KAF9077295.1"/>
    <property type="molecule type" value="Genomic_DNA"/>
</dbReference>
<dbReference type="Proteomes" id="UP000772434">
    <property type="component" value="Unassembled WGS sequence"/>
</dbReference>
<evidence type="ECO:0000313" key="2">
    <source>
        <dbReference type="EMBL" id="KAF9077295.1"/>
    </source>
</evidence>
<keyword evidence="1" id="KW-0812">Transmembrane</keyword>
<proteinExistence type="predicted"/>
<keyword evidence="1" id="KW-1133">Transmembrane helix</keyword>
<protein>
    <submittedName>
        <fullName evidence="2">Uncharacterized protein</fullName>
    </submittedName>
</protein>